<comment type="caution">
    <text evidence="1">The sequence shown here is derived from an EMBL/GenBank/DDBJ whole genome shotgun (WGS) entry which is preliminary data.</text>
</comment>
<dbReference type="EMBL" id="PZQS01000013">
    <property type="protein sequence ID" value="PVD20102.1"/>
    <property type="molecule type" value="Genomic_DNA"/>
</dbReference>
<name>A0A2T7NG39_POMCA</name>
<accession>A0A2T7NG39</accession>
<proteinExistence type="predicted"/>
<organism evidence="1 2">
    <name type="scientific">Pomacea canaliculata</name>
    <name type="common">Golden apple snail</name>
    <dbReference type="NCBI Taxonomy" id="400727"/>
    <lineage>
        <taxon>Eukaryota</taxon>
        <taxon>Metazoa</taxon>
        <taxon>Spiralia</taxon>
        <taxon>Lophotrochozoa</taxon>
        <taxon>Mollusca</taxon>
        <taxon>Gastropoda</taxon>
        <taxon>Caenogastropoda</taxon>
        <taxon>Architaenioglossa</taxon>
        <taxon>Ampullarioidea</taxon>
        <taxon>Ampullariidae</taxon>
        <taxon>Pomacea</taxon>
    </lineage>
</organism>
<keyword evidence="2" id="KW-1185">Reference proteome</keyword>
<evidence type="ECO:0000313" key="1">
    <source>
        <dbReference type="EMBL" id="PVD20102.1"/>
    </source>
</evidence>
<sequence length="90" mass="9415">MVVVEEDRRRLNIVCLLTGGLQAAAGVASIQTAVHSGDYGMFAGGTGSDGYVPSARLALRNSPDARSIDLSTWQQHSTVLTREGGAVIIT</sequence>
<gene>
    <name evidence="1" type="ORF">C0Q70_20596</name>
</gene>
<dbReference type="Proteomes" id="UP000245119">
    <property type="component" value="Linkage Group LG13"/>
</dbReference>
<protein>
    <submittedName>
        <fullName evidence="1">Uncharacterized protein</fullName>
    </submittedName>
</protein>
<evidence type="ECO:0000313" key="2">
    <source>
        <dbReference type="Proteomes" id="UP000245119"/>
    </source>
</evidence>
<reference evidence="1 2" key="1">
    <citation type="submission" date="2018-04" db="EMBL/GenBank/DDBJ databases">
        <title>The genome of golden apple snail Pomacea canaliculata provides insight into stress tolerance and invasive adaptation.</title>
        <authorList>
            <person name="Liu C."/>
            <person name="Liu B."/>
            <person name="Ren Y."/>
            <person name="Zhang Y."/>
            <person name="Wang H."/>
            <person name="Li S."/>
            <person name="Jiang F."/>
            <person name="Yin L."/>
            <person name="Zhang G."/>
            <person name="Qian W."/>
            <person name="Fan W."/>
        </authorList>
    </citation>
    <scope>NUCLEOTIDE SEQUENCE [LARGE SCALE GENOMIC DNA]</scope>
    <source>
        <strain evidence="1">SZHN2017</strain>
        <tissue evidence="1">Muscle</tissue>
    </source>
</reference>
<dbReference type="AlphaFoldDB" id="A0A2T7NG39"/>